<accession>A0A4Q9MXD4</accession>
<evidence type="ECO:0000256" key="1">
    <source>
        <dbReference type="SAM" id="Phobius"/>
    </source>
</evidence>
<feature type="transmembrane region" description="Helical" evidence="1">
    <location>
        <begin position="96"/>
        <end position="115"/>
    </location>
</feature>
<dbReference type="InterPro" id="IPR045340">
    <property type="entry name" value="DUF6533"/>
</dbReference>
<dbReference type="Proteomes" id="UP000292957">
    <property type="component" value="Unassembled WGS sequence"/>
</dbReference>
<feature type="non-terminal residue" evidence="3">
    <location>
        <position position="1"/>
    </location>
</feature>
<keyword evidence="1" id="KW-0812">Transmembrane</keyword>
<feature type="transmembrane region" description="Helical" evidence="1">
    <location>
        <begin position="121"/>
        <end position="144"/>
    </location>
</feature>
<name>A0A4Q9MXD4_9APHY</name>
<feature type="transmembrane region" description="Helical" evidence="1">
    <location>
        <begin position="66"/>
        <end position="84"/>
    </location>
</feature>
<keyword evidence="1" id="KW-1133">Transmembrane helix</keyword>
<reference evidence="3" key="1">
    <citation type="submission" date="2019-01" db="EMBL/GenBank/DDBJ databases">
        <title>Draft genome sequences of three monokaryotic isolates of the white-rot basidiomycete fungus Dichomitus squalens.</title>
        <authorList>
            <consortium name="DOE Joint Genome Institute"/>
            <person name="Lopez S.C."/>
            <person name="Andreopoulos B."/>
            <person name="Pangilinan J."/>
            <person name="Lipzen A."/>
            <person name="Riley R."/>
            <person name="Ahrendt S."/>
            <person name="Ng V."/>
            <person name="Barry K."/>
            <person name="Daum C."/>
            <person name="Grigoriev I.V."/>
            <person name="Hilden K.S."/>
            <person name="Makela M.R."/>
            <person name="de Vries R.P."/>
        </authorList>
    </citation>
    <scope>NUCLEOTIDE SEQUENCE [LARGE SCALE GENOMIC DNA]</scope>
    <source>
        <strain evidence="3">OM18370.1</strain>
    </source>
</reference>
<proteinExistence type="predicted"/>
<keyword evidence="1" id="KW-0472">Membrane</keyword>
<protein>
    <recommendedName>
        <fullName evidence="2">DUF6533 domain-containing protein</fullName>
    </recommendedName>
</protein>
<feature type="domain" description="DUF6533" evidence="2">
    <location>
        <begin position="1"/>
        <end position="39"/>
    </location>
</feature>
<dbReference type="OrthoDB" id="2745134at2759"/>
<dbReference type="AlphaFoldDB" id="A0A4Q9MXD4"/>
<feature type="transmembrane region" description="Helical" evidence="1">
    <location>
        <begin position="25"/>
        <end position="46"/>
    </location>
</feature>
<evidence type="ECO:0000259" key="2">
    <source>
        <dbReference type="Pfam" id="PF20151"/>
    </source>
</evidence>
<evidence type="ECO:0000313" key="3">
    <source>
        <dbReference type="EMBL" id="TBU31231.1"/>
    </source>
</evidence>
<organism evidence="3">
    <name type="scientific">Dichomitus squalens</name>
    <dbReference type="NCBI Taxonomy" id="114155"/>
    <lineage>
        <taxon>Eukaryota</taxon>
        <taxon>Fungi</taxon>
        <taxon>Dikarya</taxon>
        <taxon>Basidiomycota</taxon>
        <taxon>Agaricomycotina</taxon>
        <taxon>Agaricomycetes</taxon>
        <taxon>Polyporales</taxon>
        <taxon>Polyporaceae</taxon>
        <taxon>Dichomitus</taxon>
    </lineage>
</organism>
<dbReference type="Pfam" id="PF20151">
    <property type="entry name" value="DUF6533"/>
    <property type="match status" value="1"/>
</dbReference>
<dbReference type="EMBL" id="ML143400">
    <property type="protein sequence ID" value="TBU31231.1"/>
    <property type="molecule type" value="Genomic_DNA"/>
</dbReference>
<sequence>AILYYDYALTIGAEVERFWMRRQSLVSLIFFLNRYLALIGHVPMIYELFWVNDTSVGACCGTLHVYQESLIVAIQTVIGVLQLFRTYALYNQSRRVLSFLCAYGLIAVSVAIAGATRSLLVVVLAGAWSASLTYDALIFALTLYKTLDAALRRATKSSLSTLLLRDGKCQAYDDRIGITNSCLSRRILLWVQ</sequence>
<gene>
    <name evidence="3" type="ORF">BD311DRAFT_656997</name>
</gene>